<sequence>NLKAMAEAATPQSGNTPPPSEDHLLDMLRNSTESELVKIVLDKKKRDWLVPLLMLALKHRMSVSTRTIISEWPENEIVRGDPKIKYNVCWEDIYQGVVQRRSTCKMTHLCLLNCDELHSPVTDEVGTFLKKLLMLPIISIPLRERTEHKDQTVAKLAKEVFKKLGGILPDEQTAGGKAKKSLIDAAFMEWVKGKLFKLFRD</sequence>
<dbReference type="AlphaFoldDB" id="A0A1B1PFV2"/>
<proteinExistence type="evidence at transcript level"/>
<dbReference type="EMBL" id="KU550093">
    <property type="protein sequence ID" value="ANT47146.1"/>
    <property type="molecule type" value="mRNA"/>
</dbReference>
<reference evidence="2" key="1">
    <citation type="journal article" date="2016" name="Curr. Biol.">
        <title>Dpp/BMP2-4 Mediates Signaling from the D-Quadrant Organizer in a Spiralian Embryo.</title>
        <authorList>
            <person name="Lambert J.D."/>
            <person name="Johnson A.B."/>
            <person name="Hudson C.N."/>
            <person name="Chan A."/>
        </authorList>
    </citation>
    <scope>NUCLEOTIDE SEQUENCE</scope>
</reference>
<accession>A0A1B1PFV2</accession>
<name>A0A1B1PFV2_9CAEN</name>
<feature type="non-terminal residue" evidence="2">
    <location>
        <position position="201"/>
    </location>
</feature>
<organism evidence="2">
    <name type="scientific">Tritia obsoleta</name>
    <dbReference type="NCBI Taxonomy" id="1934733"/>
    <lineage>
        <taxon>Eukaryota</taxon>
        <taxon>Metazoa</taxon>
        <taxon>Spiralia</taxon>
        <taxon>Lophotrochozoa</taxon>
        <taxon>Mollusca</taxon>
        <taxon>Gastropoda</taxon>
        <taxon>Caenogastropoda</taxon>
        <taxon>Neogastropoda</taxon>
        <taxon>Buccinoidea</taxon>
        <taxon>Nassariidae</taxon>
        <taxon>Nassariinae</taxon>
        <taxon>Tritia</taxon>
    </lineage>
</organism>
<evidence type="ECO:0000313" key="2">
    <source>
        <dbReference type="EMBL" id="ANT47146.1"/>
    </source>
</evidence>
<feature type="region of interest" description="Disordered" evidence="1">
    <location>
        <begin position="1"/>
        <end position="22"/>
    </location>
</feature>
<protein>
    <submittedName>
        <fullName evidence="2">Io2bRNA</fullName>
    </submittedName>
</protein>
<feature type="non-terminal residue" evidence="2">
    <location>
        <position position="1"/>
    </location>
</feature>
<evidence type="ECO:0000256" key="1">
    <source>
        <dbReference type="SAM" id="MobiDB-lite"/>
    </source>
</evidence>